<organism evidence="1 2">
    <name type="scientific">Terrabacter terrae</name>
    <dbReference type="NCBI Taxonomy" id="318434"/>
    <lineage>
        <taxon>Bacteria</taxon>
        <taxon>Bacillati</taxon>
        <taxon>Actinomycetota</taxon>
        <taxon>Actinomycetes</taxon>
        <taxon>Micrococcales</taxon>
        <taxon>Intrasporangiaceae</taxon>
        <taxon>Terrabacter</taxon>
    </lineage>
</organism>
<protein>
    <recommendedName>
        <fullName evidence="3">ATP-binding protein</fullName>
    </recommendedName>
</protein>
<evidence type="ECO:0008006" key="3">
    <source>
        <dbReference type="Google" id="ProtNLM"/>
    </source>
</evidence>
<gene>
    <name evidence="1" type="ORF">GCM10009740_23440</name>
</gene>
<dbReference type="RefSeq" id="WP_343991484.1">
    <property type="nucleotide sequence ID" value="NZ_BAAANB010000021.1"/>
</dbReference>
<dbReference type="Gene3D" id="3.40.50.300">
    <property type="entry name" value="P-loop containing nucleotide triphosphate hydrolases"/>
    <property type="match status" value="1"/>
</dbReference>
<dbReference type="EMBL" id="BAAANB010000021">
    <property type="protein sequence ID" value="GAA2032599.1"/>
    <property type="molecule type" value="Genomic_DNA"/>
</dbReference>
<dbReference type="InterPro" id="IPR008571">
    <property type="entry name" value="HerA-like"/>
</dbReference>
<dbReference type="SUPFAM" id="SSF52540">
    <property type="entry name" value="P-loop containing nucleoside triphosphate hydrolases"/>
    <property type="match status" value="1"/>
</dbReference>
<keyword evidence="2" id="KW-1185">Reference proteome</keyword>
<dbReference type="InterPro" id="IPR027417">
    <property type="entry name" value="P-loop_NTPase"/>
</dbReference>
<accession>A0ABN2UAT1</accession>
<evidence type="ECO:0000313" key="1">
    <source>
        <dbReference type="EMBL" id="GAA2032599.1"/>
    </source>
</evidence>
<comment type="caution">
    <text evidence="1">The sequence shown here is derived from an EMBL/GenBank/DDBJ whole genome shotgun (WGS) entry which is preliminary data.</text>
</comment>
<dbReference type="PANTHER" id="PTHR42957:SF1">
    <property type="entry name" value="HELICASE MJ1565-RELATED"/>
    <property type="match status" value="1"/>
</dbReference>
<dbReference type="PANTHER" id="PTHR42957">
    <property type="entry name" value="HELICASE MJ1565-RELATED"/>
    <property type="match status" value="1"/>
</dbReference>
<evidence type="ECO:0000313" key="2">
    <source>
        <dbReference type="Proteomes" id="UP001501285"/>
    </source>
</evidence>
<reference evidence="1 2" key="1">
    <citation type="journal article" date="2019" name="Int. J. Syst. Evol. Microbiol.">
        <title>The Global Catalogue of Microorganisms (GCM) 10K type strain sequencing project: providing services to taxonomists for standard genome sequencing and annotation.</title>
        <authorList>
            <consortium name="The Broad Institute Genomics Platform"/>
            <consortium name="The Broad Institute Genome Sequencing Center for Infectious Disease"/>
            <person name="Wu L."/>
            <person name="Ma J."/>
        </authorList>
    </citation>
    <scope>NUCLEOTIDE SEQUENCE [LARGE SCALE GENOMIC DNA]</scope>
    <source>
        <strain evidence="1 2">JCM 14283</strain>
    </source>
</reference>
<dbReference type="Proteomes" id="UP001501285">
    <property type="component" value="Unassembled WGS sequence"/>
</dbReference>
<proteinExistence type="predicted"/>
<sequence length="211" mass="23298">MATPRRRRSAQRLENLGVIQWEDTWAQGAVSATDVIGERPDVTVLDLGGFDRHEQQLAVALAVLEDLWRRRGERRPVLLVVDEAHNLCPPTAETPLGAAVLERLVQIAAEGRKFGIWLLVSTQRPGKVHPGVVSQCDNVAVMRMNSRADLDELSEMFGFVPRELLRRSTHFAQGEALLAGGFVSYPSIVRVRPRVTLEGGIDVPVPMDPPA</sequence>
<name>A0ABN2UAT1_9MICO</name>